<evidence type="ECO:0000313" key="1">
    <source>
        <dbReference type="EMBL" id="SDJ80169.1"/>
    </source>
</evidence>
<dbReference type="EMBL" id="FNFL01000001">
    <property type="protein sequence ID" value="SDJ80169.1"/>
    <property type="molecule type" value="Genomic_DNA"/>
</dbReference>
<accession>A0A1G8WP69</accession>
<sequence>MDLIFETEQEGVQITLDQLHQEKPVLLVLLRHIG</sequence>
<evidence type="ECO:0000313" key="2">
    <source>
        <dbReference type="Proteomes" id="UP000198694"/>
    </source>
</evidence>
<organism evidence="1 2">
    <name type="scientific">Sediminibacillus albus</name>
    <dbReference type="NCBI Taxonomy" id="407036"/>
    <lineage>
        <taxon>Bacteria</taxon>
        <taxon>Bacillati</taxon>
        <taxon>Bacillota</taxon>
        <taxon>Bacilli</taxon>
        <taxon>Bacillales</taxon>
        <taxon>Bacillaceae</taxon>
        <taxon>Sediminibacillus</taxon>
    </lineage>
</organism>
<reference evidence="1 2" key="1">
    <citation type="submission" date="2016-10" db="EMBL/GenBank/DDBJ databases">
        <authorList>
            <person name="de Groot N.N."/>
        </authorList>
    </citation>
    <scope>NUCLEOTIDE SEQUENCE [LARGE SCALE GENOMIC DNA]</scope>
    <source>
        <strain evidence="1 2">CGMCC 1.6502</strain>
    </source>
</reference>
<dbReference type="AlphaFoldDB" id="A0A1G8WP69"/>
<keyword evidence="2" id="KW-1185">Reference proteome</keyword>
<proteinExistence type="predicted"/>
<dbReference type="Proteomes" id="UP000198694">
    <property type="component" value="Unassembled WGS sequence"/>
</dbReference>
<name>A0A1G8WP69_9BACI</name>
<gene>
    <name evidence="1" type="ORF">SAMN05216243_0922</name>
</gene>
<dbReference type="STRING" id="407036.SAMN05216243_0922"/>
<evidence type="ECO:0008006" key="3">
    <source>
        <dbReference type="Google" id="ProtNLM"/>
    </source>
</evidence>
<protein>
    <recommendedName>
        <fullName evidence="3">AhpC/TSA family protein</fullName>
    </recommendedName>
</protein>